<protein>
    <submittedName>
        <fullName evidence="1">Uncharacterized protein</fullName>
    </submittedName>
</protein>
<proteinExistence type="predicted"/>
<reference evidence="1" key="1">
    <citation type="submission" date="2021-02" db="EMBL/GenBank/DDBJ databases">
        <authorList>
            <consortium name="DOE Joint Genome Institute"/>
            <person name="Ahrendt S."/>
            <person name="Looney B.P."/>
            <person name="Miyauchi S."/>
            <person name="Morin E."/>
            <person name="Drula E."/>
            <person name="Courty P.E."/>
            <person name="Chicoki N."/>
            <person name="Fauchery L."/>
            <person name="Kohler A."/>
            <person name="Kuo A."/>
            <person name="Labutti K."/>
            <person name="Pangilinan J."/>
            <person name="Lipzen A."/>
            <person name="Riley R."/>
            <person name="Andreopoulos W."/>
            <person name="He G."/>
            <person name="Johnson J."/>
            <person name="Barry K.W."/>
            <person name="Grigoriev I.V."/>
            <person name="Nagy L."/>
            <person name="Hibbett D."/>
            <person name="Henrissat B."/>
            <person name="Matheny P.B."/>
            <person name="Labbe J."/>
            <person name="Martin F."/>
        </authorList>
    </citation>
    <scope>NUCLEOTIDE SEQUENCE</scope>
    <source>
        <strain evidence="1">FP105234-sp</strain>
    </source>
</reference>
<dbReference type="EMBL" id="MU276036">
    <property type="protein sequence ID" value="KAI0043037.1"/>
    <property type="molecule type" value="Genomic_DNA"/>
</dbReference>
<evidence type="ECO:0000313" key="2">
    <source>
        <dbReference type="Proteomes" id="UP000814033"/>
    </source>
</evidence>
<name>A0ACB8RGK4_9AGAM</name>
<accession>A0ACB8RGK4</accession>
<reference evidence="1" key="2">
    <citation type="journal article" date="2022" name="New Phytol.">
        <title>Evolutionary transition to the ectomycorrhizal habit in the genomes of a hyperdiverse lineage of mushroom-forming fungi.</title>
        <authorList>
            <person name="Looney B."/>
            <person name="Miyauchi S."/>
            <person name="Morin E."/>
            <person name="Drula E."/>
            <person name="Courty P.E."/>
            <person name="Kohler A."/>
            <person name="Kuo A."/>
            <person name="LaButti K."/>
            <person name="Pangilinan J."/>
            <person name="Lipzen A."/>
            <person name="Riley R."/>
            <person name="Andreopoulos W."/>
            <person name="He G."/>
            <person name="Johnson J."/>
            <person name="Nolan M."/>
            <person name="Tritt A."/>
            <person name="Barry K.W."/>
            <person name="Grigoriev I.V."/>
            <person name="Nagy L.G."/>
            <person name="Hibbett D."/>
            <person name="Henrissat B."/>
            <person name="Matheny P.B."/>
            <person name="Labbe J."/>
            <person name="Martin F.M."/>
        </authorList>
    </citation>
    <scope>NUCLEOTIDE SEQUENCE</scope>
    <source>
        <strain evidence="1">FP105234-sp</strain>
    </source>
</reference>
<sequence>MWVVTGPFDGAAANDVSHQVGKLLKSGKQYKIGRRDCDILVNHKRVSAEHCLLVVGGFTPDDVADPEAIPRLEVTNCKKPMHFHRDGLKQPINPHTPHILEDGDVLDIIGDVPLTFRWQRICCYETPGRGRPPVSIDGCAALGISVVRAHHPNTTHHVISSYSLTPAIAASLLTATHFVKPDWLQKVLHLGMLEKDELGALETKCDLPPETKHRPGFSAALAPALKTFATWEPNEARLNMLRGCRFLFVGEKGREISAEYQTLLTRGSADYEAFTVTAGVARWRKLLAKGQAWAQNKKGKLVLVADDEAMTAAVGATEWEEIDHEAKSLKLQFILPENILQAIAHIDTFYLDSPPLMQTANSSKLPSFAPNTHPEEPTIPPELPAPMAIDPVPAPSRVTRASSRAPSEPPASKMDETADAPRPARRPPPRRAAGRARNHAELLGLDDSIIDDEPTPSTSKSVTPAPVQPTPIPKPPSIGSMTQSRSARPPRRRAPGSSTNINALIGLDDDTADSKVDTQLNKYKALFEASDPDRVAESQLPPTATQTQTQTGTGSGTTGTIYHALEKVAEEEEEETQAGRVPGSQRGTKRKVSNEAEMQEMLGDPDADMPDDAPAPAPVKRRAVEGVNAVKPTSTASQSATATGTQAPHKLPTFTKPASTDAAKKTGAKPGEPDKDEQFLKACTARGKKKKADELDKEFNALRISKPELQEASREDWVAVLHDFGNTDVRGNFMQIVEIDIDTNVEPVSRVRTGGRQEWIGKPDYKKFKKQTVSERRPVVELVVSEENDYDIGTAYTGWRTTQAPRSQDAVERIPARAKTQTQRKGKARAFVASDGSGDEEAPAPPARKGKAKATPAPAVKSRSRSASRASSRAPAALFLSDEEDEGGGGKGRLAGLAEAEELEMADDPDADEDGAPTTLTMGTNATQRETQETAPRAVRRTAVKRKARAVEDGDSDDGAFKGFRNKKKGRLAS</sequence>
<organism evidence="1 2">
    <name type="scientific">Auriscalpium vulgare</name>
    <dbReference type="NCBI Taxonomy" id="40419"/>
    <lineage>
        <taxon>Eukaryota</taxon>
        <taxon>Fungi</taxon>
        <taxon>Dikarya</taxon>
        <taxon>Basidiomycota</taxon>
        <taxon>Agaricomycotina</taxon>
        <taxon>Agaricomycetes</taxon>
        <taxon>Russulales</taxon>
        <taxon>Auriscalpiaceae</taxon>
        <taxon>Auriscalpium</taxon>
    </lineage>
</organism>
<gene>
    <name evidence="1" type="ORF">FA95DRAFT_1524689</name>
</gene>
<comment type="caution">
    <text evidence="1">The sequence shown here is derived from an EMBL/GenBank/DDBJ whole genome shotgun (WGS) entry which is preliminary data.</text>
</comment>
<dbReference type="Proteomes" id="UP000814033">
    <property type="component" value="Unassembled WGS sequence"/>
</dbReference>
<keyword evidence="2" id="KW-1185">Reference proteome</keyword>
<evidence type="ECO:0000313" key="1">
    <source>
        <dbReference type="EMBL" id="KAI0043037.1"/>
    </source>
</evidence>